<dbReference type="SUPFAM" id="SSF53474">
    <property type="entry name" value="alpha/beta-Hydrolases"/>
    <property type="match status" value="1"/>
</dbReference>
<dbReference type="Proteomes" id="UP000727857">
    <property type="component" value="Unassembled WGS sequence"/>
</dbReference>
<reference evidence="1" key="2">
    <citation type="journal article" date="2021" name="PeerJ">
        <title>Extensive microbial diversity within the chicken gut microbiome revealed by metagenomics and culture.</title>
        <authorList>
            <person name="Gilroy R."/>
            <person name="Ravi A."/>
            <person name="Getino M."/>
            <person name="Pursley I."/>
            <person name="Horton D.L."/>
            <person name="Alikhan N.F."/>
            <person name="Baker D."/>
            <person name="Gharbi K."/>
            <person name="Hall N."/>
            <person name="Watson M."/>
            <person name="Adriaenssens E.M."/>
            <person name="Foster-Nyarko E."/>
            <person name="Jarju S."/>
            <person name="Secka A."/>
            <person name="Antonio M."/>
            <person name="Oren A."/>
            <person name="Chaudhuri R.R."/>
            <person name="La Ragione R."/>
            <person name="Hildebrand F."/>
            <person name="Pallen M.J."/>
        </authorList>
    </citation>
    <scope>NUCLEOTIDE SEQUENCE</scope>
    <source>
        <strain evidence="1">517</strain>
    </source>
</reference>
<comment type="caution">
    <text evidence="1">The sequence shown here is derived from an EMBL/GenBank/DDBJ whole genome shotgun (WGS) entry which is preliminary data.</text>
</comment>
<gene>
    <name evidence="1" type="ORF">IAB16_07280</name>
</gene>
<evidence type="ECO:0000313" key="2">
    <source>
        <dbReference type="Proteomes" id="UP000727857"/>
    </source>
</evidence>
<proteinExistence type="predicted"/>
<protein>
    <submittedName>
        <fullName evidence="1">Uncharacterized protein</fullName>
    </submittedName>
</protein>
<dbReference type="EMBL" id="JADINF010000185">
    <property type="protein sequence ID" value="MBO8424806.1"/>
    <property type="molecule type" value="Genomic_DNA"/>
</dbReference>
<dbReference type="InterPro" id="IPR029058">
    <property type="entry name" value="AB_hydrolase_fold"/>
</dbReference>
<organism evidence="1 2">
    <name type="scientific">Candidatus Stercoripulliclostridium pullicola</name>
    <dbReference type="NCBI Taxonomy" id="2840953"/>
    <lineage>
        <taxon>Bacteria</taxon>
        <taxon>Bacillati</taxon>
        <taxon>Bacillota</taxon>
        <taxon>Clostridia</taxon>
        <taxon>Eubacteriales</taxon>
        <taxon>Candidatus Stercoripulliclostridium</taxon>
    </lineage>
</organism>
<sequence length="560" mass="61691">MEYKVMMPAAIWQGYDPNAEALEVETKGTEETVSGITRSVYVYTALTAEDGKVRVQTEVFRGEQADNASPVVLIVQEYHRPPEREFLEALAKEGYIVVVPDISHVAPDTLTEFPKSLSYGEFARAGDHIRKVLPTAKETCQYLYSLIVKRAVTFIKRNISDGKLVLMGMGDAVEVEIQVAGSGCECDAVACLNGAGYREYIRRNRYGGDSEEIVMDEERMCWLTGVASVAYAKYVKAPTFIALGSNARRSDIDRLSNLKALLTADSVHIVISPRAGDFLLPEAYESLLIWLHAAVSGTTAELPDIPDIDLRVNEDGRPYFDVDCDTASMIKDVHVFYACKDYNHEVRDWKEADCLTVSYNEYLASAESYDEKEPLFAFASVEYENGFTLSSIVAYAELKGLNVKPSEAKATGRIVVVYQAGDEESGFVEDYDGAVLMHNGLKEVVTSKGMRGLTSAYGGLRTYHFQAGDDADNSRILKLEFASDTGCEVTVSLIGISAEGATEYAARDRINATKGLFVASQFNLSDFKDPLSLKSPTSWSDVRVLVIRGDNLVVGNILFI</sequence>
<dbReference type="AlphaFoldDB" id="A0A940DI03"/>
<name>A0A940DI03_9FIRM</name>
<accession>A0A940DI03</accession>
<reference evidence="1" key="1">
    <citation type="submission" date="2020-10" db="EMBL/GenBank/DDBJ databases">
        <authorList>
            <person name="Gilroy R."/>
        </authorList>
    </citation>
    <scope>NUCLEOTIDE SEQUENCE</scope>
    <source>
        <strain evidence="1">517</strain>
    </source>
</reference>
<evidence type="ECO:0000313" key="1">
    <source>
        <dbReference type="EMBL" id="MBO8424806.1"/>
    </source>
</evidence>
<dbReference type="Gene3D" id="3.40.50.1820">
    <property type="entry name" value="alpha/beta hydrolase"/>
    <property type="match status" value="1"/>
</dbReference>